<keyword evidence="3" id="KW-1185">Reference proteome</keyword>
<proteinExistence type="predicted"/>
<dbReference type="Pfam" id="PF00561">
    <property type="entry name" value="Abhydrolase_1"/>
    <property type="match status" value="1"/>
</dbReference>
<evidence type="ECO:0000313" key="3">
    <source>
        <dbReference type="Proteomes" id="UP000321261"/>
    </source>
</evidence>
<sequence length="290" mass="30890">MVEQIVEVNGGSLCVERFGDRADPPVLLVMGAGASMLYWDAEFCRRLADAGRFVLRYDHRDTGRSRSSATGAPDYALRDLVADAGGILDAFGLASAHVVGMSMGAAIGQLLALEHPQRVRSLALLCSTPGGPGHDAPDLPPMSDALAAVFSGEQAEPDWSDRDAVIGYHVAGERAYTGALPFDEARWRELAARSFDRTCDSAACFSNHFLVDPGPPWRHRLGDIRVPTLVLHGTADPFLPFGHGIALAAEISGARLVELEGAGHEPPPRSLWNVVVPALVELTAGAAPRR</sequence>
<dbReference type="EMBL" id="VIWU01000001">
    <property type="protein sequence ID" value="TWF81652.1"/>
    <property type="molecule type" value="Genomic_DNA"/>
</dbReference>
<evidence type="ECO:0000313" key="2">
    <source>
        <dbReference type="EMBL" id="TWF81652.1"/>
    </source>
</evidence>
<dbReference type="SUPFAM" id="SSF53474">
    <property type="entry name" value="alpha/beta-Hydrolases"/>
    <property type="match status" value="1"/>
</dbReference>
<dbReference type="InterPro" id="IPR029058">
    <property type="entry name" value="AB_hydrolase_fold"/>
</dbReference>
<feature type="domain" description="AB hydrolase-1" evidence="1">
    <location>
        <begin position="24"/>
        <end position="265"/>
    </location>
</feature>
<dbReference type="PANTHER" id="PTHR43433:SF5">
    <property type="entry name" value="AB HYDROLASE-1 DOMAIN-CONTAINING PROTEIN"/>
    <property type="match status" value="1"/>
</dbReference>
<dbReference type="GO" id="GO:0046503">
    <property type="term" value="P:glycerolipid catabolic process"/>
    <property type="evidence" value="ECO:0007669"/>
    <property type="project" value="TreeGrafter"/>
</dbReference>
<dbReference type="Proteomes" id="UP000321261">
    <property type="component" value="Unassembled WGS sequence"/>
</dbReference>
<reference evidence="2 3" key="1">
    <citation type="submission" date="2019-06" db="EMBL/GenBank/DDBJ databases">
        <title>Sequencing the genomes of 1000 actinobacteria strains.</title>
        <authorList>
            <person name="Klenk H.-P."/>
        </authorList>
    </citation>
    <scope>NUCLEOTIDE SEQUENCE [LARGE SCALE GENOMIC DNA]</scope>
    <source>
        <strain evidence="2 3">DSM 45671</strain>
    </source>
</reference>
<organism evidence="2 3">
    <name type="scientific">Pseudonocardia hierapolitana</name>
    <dbReference type="NCBI Taxonomy" id="1128676"/>
    <lineage>
        <taxon>Bacteria</taxon>
        <taxon>Bacillati</taxon>
        <taxon>Actinomycetota</taxon>
        <taxon>Actinomycetes</taxon>
        <taxon>Pseudonocardiales</taxon>
        <taxon>Pseudonocardiaceae</taxon>
        <taxon>Pseudonocardia</taxon>
    </lineage>
</organism>
<dbReference type="AlphaFoldDB" id="A0A561T3H7"/>
<protein>
    <submittedName>
        <fullName evidence="2">Pimeloyl-ACP methyl ester carboxylesterase</fullName>
    </submittedName>
</protein>
<evidence type="ECO:0000259" key="1">
    <source>
        <dbReference type="Pfam" id="PF00561"/>
    </source>
</evidence>
<name>A0A561T3H7_9PSEU</name>
<dbReference type="Gene3D" id="3.40.50.1820">
    <property type="entry name" value="alpha/beta hydrolase"/>
    <property type="match status" value="1"/>
</dbReference>
<dbReference type="InterPro" id="IPR000073">
    <property type="entry name" value="AB_hydrolase_1"/>
</dbReference>
<dbReference type="InterPro" id="IPR050471">
    <property type="entry name" value="AB_hydrolase"/>
</dbReference>
<gene>
    <name evidence="2" type="ORF">FHX44_117597</name>
</gene>
<dbReference type="PANTHER" id="PTHR43433">
    <property type="entry name" value="HYDROLASE, ALPHA/BETA FOLD FAMILY PROTEIN"/>
    <property type="match status" value="1"/>
</dbReference>
<comment type="caution">
    <text evidence="2">The sequence shown here is derived from an EMBL/GenBank/DDBJ whole genome shotgun (WGS) entry which is preliminary data.</text>
</comment>
<dbReference type="RefSeq" id="WP_147260105.1">
    <property type="nucleotide sequence ID" value="NZ_VIWU01000001.1"/>
</dbReference>
<accession>A0A561T3H7</accession>
<dbReference type="GO" id="GO:0004806">
    <property type="term" value="F:triacylglycerol lipase activity"/>
    <property type="evidence" value="ECO:0007669"/>
    <property type="project" value="TreeGrafter"/>
</dbReference>
<dbReference type="OrthoDB" id="8957634at2"/>